<proteinExistence type="predicted"/>
<name>A0A6M3Y129_9ZZZZ</name>
<dbReference type="EMBL" id="MT145129">
    <property type="protein sequence ID" value="QJI03900.1"/>
    <property type="molecule type" value="Genomic_DNA"/>
</dbReference>
<accession>A0A6M3Y129</accession>
<reference evidence="1" key="1">
    <citation type="submission" date="2020-03" db="EMBL/GenBank/DDBJ databases">
        <title>The deep terrestrial virosphere.</title>
        <authorList>
            <person name="Holmfeldt K."/>
            <person name="Nilsson E."/>
            <person name="Simone D."/>
            <person name="Lopez-Fernandez M."/>
            <person name="Wu X."/>
            <person name="de Brujin I."/>
            <person name="Lundin D."/>
            <person name="Andersson A."/>
            <person name="Bertilsson S."/>
            <person name="Dopson M."/>
        </authorList>
    </citation>
    <scope>NUCLEOTIDE SEQUENCE</scope>
    <source>
        <strain evidence="1">TM448B05382</strain>
    </source>
</reference>
<evidence type="ECO:0000313" key="1">
    <source>
        <dbReference type="EMBL" id="QJI03900.1"/>
    </source>
</evidence>
<organism evidence="1">
    <name type="scientific">viral metagenome</name>
    <dbReference type="NCBI Taxonomy" id="1070528"/>
    <lineage>
        <taxon>unclassified sequences</taxon>
        <taxon>metagenomes</taxon>
        <taxon>organismal metagenomes</taxon>
    </lineage>
</organism>
<sequence length="100" mass="12244">MKVTRKEEPELFNEIGEMIIDRSQNDHRKGSTFYIKAIIEFRPEDKRHYPNVHDYEKYVGYWETNQYVRSEDDIDWEEITELTKVEQKTEMVEVKKWIAV</sequence>
<protein>
    <submittedName>
        <fullName evidence="1">Uncharacterized protein</fullName>
    </submittedName>
</protein>
<dbReference type="AlphaFoldDB" id="A0A6M3Y129"/>
<gene>
    <name evidence="1" type="ORF">TM448B05382_0008</name>
</gene>